<keyword evidence="3 5" id="KW-0067">ATP-binding</keyword>
<keyword evidence="6" id="KW-1185">Reference proteome</keyword>
<gene>
    <name evidence="5" type="ORF">GCM10025791_14920</name>
</gene>
<dbReference type="RefSeq" id="WP_345419500.1">
    <property type="nucleotide sequence ID" value="NZ_AP031496.1"/>
</dbReference>
<proteinExistence type="predicted"/>
<dbReference type="PANTHER" id="PTHR42939">
    <property type="entry name" value="ABC TRANSPORTER ATP-BINDING PROTEIN ALBC-RELATED"/>
    <property type="match status" value="1"/>
</dbReference>
<dbReference type="Pfam" id="PF00005">
    <property type="entry name" value="ABC_tran"/>
    <property type="match status" value="1"/>
</dbReference>
<evidence type="ECO:0000256" key="1">
    <source>
        <dbReference type="ARBA" id="ARBA00022448"/>
    </source>
</evidence>
<dbReference type="Gene3D" id="3.40.50.300">
    <property type="entry name" value="P-loop containing nucleotide triphosphate hydrolases"/>
    <property type="match status" value="1"/>
</dbReference>
<evidence type="ECO:0000256" key="2">
    <source>
        <dbReference type="ARBA" id="ARBA00022741"/>
    </source>
</evidence>
<reference evidence="6" key="1">
    <citation type="journal article" date="2019" name="Int. J. Syst. Evol. Microbiol.">
        <title>The Global Catalogue of Microorganisms (GCM) 10K type strain sequencing project: providing services to taxonomists for standard genome sequencing and annotation.</title>
        <authorList>
            <consortium name="The Broad Institute Genomics Platform"/>
            <consortium name="The Broad Institute Genome Sequencing Center for Infectious Disease"/>
            <person name="Wu L."/>
            <person name="Ma J."/>
        </authorList>
    </citation>
    <scope>NUCLEOTIDE SEQUENCE [LARGE SCALE GENOMIC DNA]</scope>
    <source>
        <strain evidence="6">JCM 19134</strain>
    </source>
</reference>
<dbReference type="SUPFAM" id="SSF52540">
    <property type="entry name" value="P-loop containing nucleoside triphosphate hydrolases"/>
    <property type="match status" value="1"/>
</dbReference>
<dbReference type="InterPro" id="IPR051782">
    <property type="entry name" value="ABC_Transporter_VariousFunc"/>
</dbReference>
<keyword evidence="2" id="KW-0547">Nucleotide-binding</keyword>
<evidence type="ECO:0000313" key="6">
    <source>
        <dbReference type="Proteomes" id="UP001409585"/>
    </source>
</evidence>
<organism evidence="5 6">
    <name type="scientific">Halioxenophilus aromaticivorans</name>
    <dbReference type="NCBI Taxonomy" id="1306992"/>
    <lineage>
        <taxon>Bacteria</taxon>
        <taxon>Pseudomonadati</taxon>
        <taxon>Pseudomonadota</taxon>
        <taxon>Gammaproteobacteria</taxon>
        <taxon>Alteromonadales</taxon>
        <taxon>Alteromonadaceae</taxon>
        <taxon>Halioxenophilus</taxon>
    </lineage>
</organism>
<dbReference type="GO" id="GO:0016887">
    <property type="term" value="F:ATP hydrolysis activity"/>
    <property type="evidence" value="ECO:0007669"/>
    <property type="project" value="InterPro"/>
</dbReference>
<evidence type="ECO:0000313" key="5">
    <source>
        <dbReference type="EMBL" id="GAA4938115.1"/>
    </source>
</evidence>
<dbReference type="Proteomes" id="UP001409585">
    <property type="component" value="Unassembled WGS sequence"/>
</dbReference>
<sequence>MTEPVISINQLQKRYGRDTVVDIPQLQVEEGSIVGLIGPNGAGKTSALRCLLGLASYQGEVRVLGKDPYHQRAELMQNVAFIADTAVLPAWITATQLLDYMASVHPNFNRQKAERFLSATNIKANSKVKTLSKGMTTQLHLAMVIAIEAKVLFLDEPTLGLDIIYRQRFYEQLLNDYFDESRTIVITTHQVDEIEHILTQLIFINHGEIALNASLHDIAERFVELDVLPEHLAAAEALNPIYSRTNLGNKTLMFENIPQQQLIPLGVVRTPSIANLFVAKLDRSAGGAA</sequence>
<dbReference type="CDD" id="cd03230">
    <property type="entry name" value="ABC_DR_subfamily_A"/>
    <property type="match status" value="1"/>
</dbReference>
<dbReference type="PANTHER" id="PTHR42939:SF1">
    <property type="entry name" value="ABC TRANSPORTER ATP-BINDING PROTEIN ALBC-RELATED"/>
    <property type="match status" value="1"/>
</dbReference>
<accession>A0AAV3U019</accession>
<dbReference type="GO" id="GO:0005524">
    <property type="term" value="F:ATP binding"/>
    <property type="evidence" value="ECO:0007669"/>
    <property type="project" value="UniProtKB-KW"/>
</dbReference>
<dbReference type="EMBL" id="BAABLX010000009">
    <property type="protein sequence ID" value="GAA4938115.1"/>
    <property type="molecule type" value="Genomic_DNA"/>
</dbReference>
<evidence type="ECO:0000259" key="4">
    <source>
        <dbReference type="PROSITE" id="PS50893"/>
    </source>
</evidence>
<dbReference type="AlphaFoldDB" id="A0AAV3U019"/>
<keyword evidence="1" id="KW-0813">Transport</keyword>
<dbReference type="SMART" id="SM00382">
    <property type="entry name" value="AAA"/>
    <property type="match status" value="1"/>
</dbReference>
<dbReference type="InterPro" id="IPR003593">
    <property type="entry name" value="AAA+_ATPase"/>
</dbReference>
<name>A0AAV3U019_9ALTE</name>
<dbReference type="InterPro" id="IPR027417">
    <property type="entry name" value="P-loop_NTPase"/>
</dbReference>
<evidence type="ECO:0000256" key="3">
    <source>
        <dbReference type="ARBA" id="ARBA00022840"/>
    </source>
</evidence>
<dbReference type="InterPro" id="IPR003439">
    <property type="entry name" value="ABC_transporter-like_ATP-bd"/>
</dbReference>
<protein>
    <submittedName>
        <fullName evidence="5">ABC transporter ATP-binding protein</fullName>
    </submittedName>
</protein>
<dbReference type="PROSITE" id="PS50893">
    <property type="entry name" value="ABC_TRANSPORTER_2"/>
    <property type="match status" value="1"/>
</dbReference>
<comment type="caution">
    <text evidence="5">The sequence shown here is derived from an EMBL/GenBank/DDBJ whole genome shotgun (WGS) entry which is preliminary data.</text>
</comment>
<feature type="domain" description="ABC transporter" evidence="4">
    <location>
        <begin position="6"/>
        <end position="231"/>
    </location>
</feature>